<dbReference type="KEGG" id="pagb:AWM79_21980"/>
<keyword evidence="1" id="KW-0732">Signal</keyword>
<name>A0A0X1T760_PSEAA</name>
<evidence type="ECO:0008006" key="4">
    <source>
        <dbReference type="Google" id="ProtNLM"/>
    </source>
</evidence>
<evidence type="ECO:0000313" key="2">
    <source>
        <dbReference type="EMBL" id="AMB87803.1"/>
    </source>
</evidence>
<keyword evidence="3" id="KW-1185">Reference proteome</keyword>
<reference evidence="2 3" key="1">
    <citation type="submission" date="2016-01" db="EMBL/GenBank/DDBJ databases">
        <authorList>
            <person name="McClelland M."/>
            <person name="Jain A."/>
            <person name="Saraogi P."/>
            <person name="Mendelson R."/>
            <person name="Westerman R."/>
            <person name="SanMiguel P."/>
            <person name="Csonka L."/>
        </authorList>
    </citation>
    <scope>NUCLEOTIDE SEQUENCE [LARGE SCALE GENOMIC DNA]</scope>
    <source>
        <strain evidence="2 3">NCPPB 2472</strain>
    </source>
</reference>
<feature type="chain" id="PRO_5007036104" description="DUF2931 domain-containing protein" evidence="1">
    <location>
        <begin position="19"/>
        <end position="212"/>
    </location>
</feature>
<gene>
    <name evidence="2" type="ORF">AWM79_21980</name>
</gene>
<dbReference type="RefSeq" id="WP_060783776.1">
    <property type="nucleotide sequence ID" value="NZ_CP014135.1"/>
</dbReference>
<protein>
    <recommendedName>
        <fullName evidence="4">DUF2931 domain-containing protein</fullName>
    </recommendedName>
</protein>
<organism evidence="2 3">
    <name type="scientific">Pseudomonas agarici</name>
    <dbReference type="NCBI Taxonomy" id="46677"/>
    <lineage>
        <taxon>Bacteria</taxon>
        <taxon>Pseudomonadati</taxon>
        <taxon>Pseudomonadota</taxon>
        <taxon>Gammaproteobacteria</taxon>
        <taxon>Pseudomonadales</taxon>
        <taxon>Pseudomonadaceae</taxon>
        <taxon>Pseudomonas</taxon>
    </lineage>
</organism>
<feature type="signal peptide" evidence="1">
    <location>
        <begin position="1"/>
        <end position="18"/>
    </location>
</feature>
<proteinExistence type="predicted"/>
<sequence>MRRLSLLAGLLLSLSACASGPKPAAPPKLPYSSWYVGLAAPRHMEVWVETVDVLDQRGLAFFRVHGGVAGYTRNPEGWHNGGGKMKPINNVDLPERIFLRWQSLVEPQAYRIRIPIPQWVRDEMVKPERVFCAADQENVTLYRNRITLGMAPGGIVKVWVGAGCLGFKEVGRFQAEIEALGPYRGKSNGKYVPIEPENKAYIDQHGIPYGTW</sequence>
<dbReference type="InterPro" id="IPR021326">
    <property type="entry name" value="DUF2931"/>
</dbReference>
<dbReference type="AlphaFoldDB" id="A0A0X1T760"/>
<evidence type="ECO:0000313" key="3">
    <source>
        <dbReference type="Proteomes" id="UP000063229"/>
    </source>
</evidence>
<dbReference type="EMBL" id="CP014135">
    <property type="protein sequence ID" value="AMB87803.1"/>
    <property type="molecule type" value="Genomic_DNA"/>
</dbReference>
<dbReference type="Pfam" id="PF11153">
    <property type="entry name" value="DUF2931"/>
    <property type="match status" value="1"/>
</dbReference>
<dbReference type="PROSITE" id="PS51257">
    <property type="entry name" value="PROKAR_LIPOPROTEIN"/>
    <property type="match status" value="1"/>
</dbReference>
<accession>A0A0X1T760</accession>
<dbReference type="Proteomes" id="UP000063229">
    <property type="component" value="Chromosome"/>
</dbReference>
<evidence type="ECO:0000256" key="1">
    <source>
        <dbReference type="SAM" id="SignalP"/>
    </source>
</evidence>